<evidence type="ECO:0000259" key="5">
    <source>
        <dbReference type="PROSITE" id="PS50977"/>
    </source>
</evidence>
<evidence type="ECO:0000256" key="2">
    <source>
        <dbReference type="ARBA" id="ARBA00023125"/>
    </source>
</evidence>
<dbReference type="PROSITE" id="PS50977">
    <property type="entry name" value="HTH_TETR_2"/>
    <property type="match status" value="1"/>
</dbReference>
<evidence type="ECO:0000256" key="4">
    <source>
        <dbReference type="PROSITE-ProRule" id="PRU00335"/>
    </source>
</evidence>
<evidence type="ECO:0000256" key="1">
    <source>
        <dbReference type="ARBA" id="ARBA00023015"/>
    </source>
</evidence>
<organism evidence="6 7">
    <name type="scientific">Lucifera butyrica</name>
    <dbReference type="NCBI Taxonomy" id="1351585"/>
    <lineage>
        <taxon>Bacteria</taxon>
        <taxon>Bacillati</taxon>
        <taxon>Bacillota</taxon>
        <taxon>Negativicutes</taxon>
        <taxon>Veillonellales</taxon>
        <taxon>Veillonellaceae</taxon>
        <taxon>Lucifera</taxon>
    </lineage>
</organism>
<dbReference type="Pfam" id="PF13305">
    <property type="entry name" value="TetR_C_33"/>
    <property type="match status" value="1"/>
</dbReference>
<feature type="domain" description="HTH tetR-type" evidence="5">
    <location>
        <begin position="11"/>
        <end position="71"/>
    </location>
</feature>
<gene>
    <name evidence="6" type="ORF">LUCI_4255</name>
</gene>
<dbReference type="InterPro" id="IPR050109">
    <property type="entry name" value="HTH-type_TetR-like_transc_reg"/>
</dbReference>
<dbReference type="InterPro" id="IPR009057">
    <property type="entry name" value="Homeodomain-like_sf"/>
</dbReference>
<dbReference type="Gene3D" id="1.10.10.60">
    <property type="entry name" value="Homeodomain-like"/>
    <property type="match status" value="1"/>
</dbReference>
<dbReference type="AlphaFoldDB" id="A0A498RCI6"/>
<dbReference type="Gene3D" id="1.10.357.10">
    <property type="entry name" value="Tetracycline Repressor, domain 2"/>
    <property type="match status" value="1"/>
</dbReference>
<name>A0A498RCI6_9FIRM</name>
<protein>
    <recommendedName>
        <fullName evidence="5">HTH tetR-type domain-containing protein</fullName>
    </recommendedName>
</protein>
<dbReference type="Proteomes" id="UP000277811">
    <property type="component" value="Unassembled WGS sequence"/>
</dbReference>
<keyword evidence="3" id="KW-0804">Transcription</keyword>
<evidence type="ECO:0000256" key="3">
    <source>
        <dbReference type="ARBA" id="ARBA00023163"/>
    </source>
</evidence>
<dbReference type="InterPro" id="IPR036271">
    <property type="entry name" value="Tet_transcr_reg_TetR-rel_C_sf"/>
</dbReference>
<sequence>MESGDNLSRIGLNYQMIIEAAAEIADRSGLEDITLTLVAEHLGVRKPSLYNHINGLPELRRGLAIWGTEQLKNSMGAAAIGKAKKDAVMAIAVAYREFAHRRPGLYRAIVATPDRGDPAMGKATKSLMAVIAAVIEPYNFSGHDTRHAVRGLRSIMHGFVALEAAGWFAAPVDRDESYTQLIKTFIRGIESLDCA</sequence>
<dbReference type="GO" id="GO:0003700">
    <property type="term" value="F:DNA-binding transcription factor activity"/>
    <property type="evidence" value="ECO:0007669"/>
    <property type="project" value="TreeGrafter"/>
</dbReference>
<accession>A0A498RCI6</accession>
<dbReference type="InterPro" id="IPR025996">
    <property type="entry name" value="MT1864/Rv1816-like_C"/>
</dbReference>
<dbReference type="SUPFAM" id="SSF46689">
    <property type="entry name" value="Homeodomain-like"/>
    <property type="match status" value="1"/>
</dbReference>
<evidence type="ECO:0000313" key="6">
    <source>
        <dbReference type="EMBL" id="VBB08969.1"/>
    </source>
</evidence>
<keyword evidence="7" id="KW-1185">Reference proteome</keyword>
<dbReference type="PANTHER" id="PTHR30055:SF239">
    <property type="entry name" value="TRANSCRIPTIONAL REGULATORY PROTEIN"/>
    <property type="match status" value="1"/>
</dbReference>
<dbReference type="PANTHER" id="PTHR30055">
    <property type="entry name" value="HTH-TYPE TRANSCRIPTIONAL REGULATOR RUTR"/>
    <property type="match status" value="1"/>
</dbReference>
<dbReference type="InterPro" id="IPR001647">
    <property type="entry name" value="HTH_TetR"/>
</dbReference>
<dbReference type="RefSeq" id="WP_122629798.1">
    <property type="nucleotide sequence ID" value="NZ_UPPP01000105.1"/>
</dbReference>
<proteinExistence type="predicted"/>
<evidence type="ECO:0000313" key="7">
    <source>
        <dbReference type="Proteomes" id="UP000277811"/>
    </source>
</evidence>
<dbReference type="EMBL" id="UPPP01000105">
    <property type="protein sequence ID" value="VBB08969.1"/>
    <property type="molecule type" value="Genomic_DNA"/>
</dbReference>
<keyword evidence="2 4" id="KW-0238">DNA-binding</keyword>
<reference evidence="6 7" key="1">
    <citation type="submission" date="2018-06" db="EMBL/GenBank/DDBJ databases">
        <authorList>
            <person name="Strepis N."/>
        </authorList>
    </citation>
    <scope>NUCLEOTIDE SEQUENCE [LARGE SCALE GENOMIC DNA]</scope>
    <source>
        <strain evidence="6">LUCI</strain>
    </source>
</reference>
<feature type="DNA-binding region" description="H-T-H motif" evidence="4">
    <location>
        <begin position="34"/>
        <end position="53"/>
    </location>
</feature>
<dbReference type="GO" id="GO:0000976">
    <property type="term" value="F:transcription cis-regulatory region binding"/>
    <property type="evidence" value="ECO:0007669"/>
    <property type="project" value="TreeGrafter"/>
</dbReference>
<dbReference type="SUPFAM" id="SSF48498">
    <property type="entry name" value="Tetracyclin repressor-like, C-terminal domain"/>
    <property type="match status" value="1"/>
</dbReference>
<keyword evidence="1" id="KW-0805">Transcription regulation</keyword>